<name>A0A939LWZ2_9MICO</name>
<evidence type="ECO:0000313" key="2">
    <source>
        <dbReference type="Proteomes" id="UP000664398"/>
    </source>
</evidence>
<accession>A0A939LWZ2</accession>
<gene>
    <name evidence="1" type="ORF">J4H91_03915</name>
</gene>
<dbReference type="AlphaFoldDB" id="A0A939LWZ2"/>
<dbReference type="Proteomes" id="UP000664398">
    <property type="component" value="Unassembled WGS sequence"/>
</dbReference>
<protein>
    <submittedName>
        <fullName evidence="1">Uncharacterized protein</fullName>
    </submittedName>
</protein>
<dbReference type="RefSeq" id="WP_208044945.1">
    <property type="nucleotide sequence ID" value="NZ_JAGDYL010000005.1"/>
</dbReference>
<sequence>MLPIVRATVQSDEHVEVTLDGRMWVTGLIDRSSLGLVLGTIVADQGCPVRVEIIEPDGRRFADIITPVALSRFAPPQHGNSTTAAPEPQEETQLREIDGSGFIPGEDVGLAVIVSASSADHSGRARATIDQANVPSGLGVLLFGFISGTVVHSGIRS</sequence>
<proteinExistence type="predicted"/>
<evidence type="ECO:0000313" key="1">
    <source>
        <dbReference type="EMBL" id="MBO1804463.1"/>
    </source>
</evidence>
<dbReference type="EMBL" id="JAGDYL010000005">
    <property type="protein sequence ID" value="MBO1804463.1"/>
    <property type="molecule type" value="Genomic_DNA"/>
</dbReference>
<reference evidence="1" key="1">
    <citation type="submission" date="2021-03" db="EMBL/GenBank/DDBJ databases">
        <title>Leucobacter chromiisoli sp. nov., isolated from chromium-containing soil of chemical plant.</title>
        <authorList>
            <person name="Xu Z."/>
        </authorList>
    </citation>
    <scope>NUCLEOTIDE SEQUENCE</scope>
    <source>
        <strain evidence="1">A2</strain>
    </source>
</reference>
<keyword evidence="2" id="KW-1185">Reference proteome</keyword>
<organism evidence="1 2">
    <name type="scientific">Leucobacter ruminantium</name>
    <dbReference type="NCBI Taxonomy" id="1289170"/>
    <lineage>
        <taxon>Bacteria</taxon>
        <taxon>Bacillati</taxon>
        <taxon>Actinomycetota</taxon>
        <taxon>Actinomycetes</taxon>
        <taxon>Micrococcales</taxon>
        <taxon>Microbacteriaceae</taxon>
        <taxon>Leucobacter</taxon>
    </lineage>
</organism>
<comment type="caution">
    <text evidence="1">The sequence shown here is derived from an EMBL/GenBank/DDBJ whole genome shotgun (WGS) entry which is preliminary data.</text>
</comment>